<dbReference type="Proteomes" id="UP000298517">
    <property type="component" value="Unassembled WGS sequence"/>
</dbReference>
<dbReference type="PANTHER" id="PTHR22726">
    <property type="entry name" value="METALLOENDOPEPTIDASE OMA1"/>
    <property type="match status" value="1"/>
</dbReference>
<comment type="similarity">
    <text evidence="6">Belongs to the peptidase M48 family.</text>
</comment>
<keyword evidence="3 6" id="KW-0378">Hydrolase</keyword>
<dbReference type="EMBL" id="SNQI01000005">
    <property type="protein sequence ID" value="TEW72619.1"/>
    <property type="molecule type" value="Genomic_DNA"/>
</dbReference>
<dbReference type="GO" id="GO:0051603">
    <property type="term" value="P:proteolysis involved in protein catabolic process"/>
    <property type="evidence" value="ECO:0007669"/>
    <property type="project" value="TreeGrafter"/>
</dbReference>
<feature type="domain" description="Peptidase M48" evidence="7">
    <location>
        <begin position="73"/>
        <end position="251"/>
    </location>
</feature>
<evidence type="ECO:0000256" key="1">
    <source>
        <dbReference type="ARBA" id="ARBA00022670"/>
    </source>
</evidence>
<dbReference type="GO" id="GO:0016020">
    <property type="term" value="C:membrane"/>
    <property type="evidence" value="ECO:0007669"/>
    <property type="project" value="TreeGrafter"/>
</dbReference>
<sequence length="260" mass="28705">MKRKGNSKIKLLIGAGIIIFSLFQYFSNSEVNEFTGKKQHISISVDDEIAIGLQSAPTMAQQHGGLYPDQKYQQFVDQVGRKLVHNSIAKQTNYKYDFHLLKDAQTINAFALPGGQIFITYALFSRLENEDQLAGVLAHEIGHVVGRHSAERMSKQNLTEGILSGVPVGIDPSTVQGAAALATIINMSYGREDELESDDLGVKFMIDAGYNPIELIGVMKIIKEAAGPNKTNERLSTHPDPENRIEKIKEAIKKYKNSSS</sequence>
<evidence type="ECO:0000259" key="7">
    <source>
        <dbReference type="Pfam" id="PF01435"/>
    </source>
</evidence>
<dbReference type="Pfam" id="PF01435">
    <property type="entry name" value="Peptidase_M48"/>
    <property type="match status" value="1"/>
</dbReference>
<evidence type="ECO:0000256" key="2">
    <source>
        <dbReference type="ARBA" id="ARBA00022723"/>
    </source>
</evidence>
<accession>A0A4Y8APW2</accession>
<protein>
    <submittedName>
        <fullName evidence="8">M48 family peptidase</fullName>
    </submittedName>
</protein>
<keyword evidence="4 6" id="KW-0862">Zinc</keyword>
<keyword evidence="2" id="KW-0479">Metal-binding</keyword>
<evidence type="ECO:0000313" key="8">
    <source>
        <dbReference type="EMBL" id="TEW72619.1"/>
    </source>
</evidence>
<dbReference type="GO" id="GO:0004222">
    <property type="term" value="F:metalloendopeptidase activity"/>
    <property type="evidence" value="ECO:0007669"/>
    <property type="project" value="InterPro"/>
</dbReference>
<organism evidence="8 9">
    <name type="scientific">Gramella jeungdoensis</name>
    <dbReference type="NCBI Taxonomy" id="708091"/>
    <lineage>
        <taxon>Bacteria</taxon>
        <taxon>Pseudomonadati</taxon>
        <taxon>Bacteroidota</taxon>
        <taxon>Flavobacteriia</taxon>
        <taxon>Flavobacteriales</taxon>
        <taxon>Flavobacteriaceae</taxon>
        <taxon>Christiangramia</taxon>
    </lineage>
</organism>
<dbReference type="GO" id="GO:0046872">
    <property type="term" value="F:metal ion binding"/>
    <property type="evidence" value="ECO:0007669"/>
    <property type="project" value="UniProtKB-KW"/>
</dbReference>
<evidence type="ECO:0000256" key="3">
    <source>
        <dbReference type="ARBA" id="ARBA00022801"/>
    </source>
</evidence>
<keyword evidence="9" id="KW-1185">Reference proteome</keyword>
<comment type="cofactor">
    <cofactor evidence="6">
        <name>Zn(2+)</name>
        <dbReference type="ChEBI" id="CHEBI:29105"/>
    </cofactor>
    <text evidence="6">Binds 1 zinc ion per subunit.</text>
</comment>
<comment type="caution">
    <text evidence="8">The sequence shown here is derived from an EMBL/GenBank/DDBJ whole genome shotgun (WGS) entry which is preliminary data.</text>
</comment>
<dbReference type="OrthoDB" id="9810445at2"/>
<gene>
    <name evidence="8" type="ORF">E2488_14325</name>
</gene>
<dbReference type="RefSeq" id="WP_134249063.1">
    <property type="nucleotide sequence ID" value="NZ_SNQI01000005.1"/>
</dbReference>
<proteinExistence type="inferred from homology"/>
<dbReference type="InterPro" id="IPR001915">
    <property type="entry name" value="Peptidase_M48"/>
</dbReference>
<name>A0A4Y8APW2_9FLAO</name>
<dbReference type="AlphaFoldDB" id="A0A4Y8APW2"/>
<reference evidence="8 9" key="1">
    <citation type="journal article" date="2011" name="J. Microbiol.">
        <title>Gramella jeungdoensis sp. nov., isolated from a solar saltern in Korea.</title>
        <authorList>
            <person name="Joung Y."/>
            <person name="Kim H."/>
            <person name="Jang T."/>
            <person name="Ahn T.S."/>
            <person name="Joh K."/>
        </authorList>
    </citation>
    <scope>NUCLEOTIDE SEQUENCE [LARGE SCALE GENOMIC DNA]</scope>
    <source>
        <strain evidence="8 9">KCTC 23123</strain>
    </source>
</reference>
<keyword evidence="5 6" id="KW-0482">Metalloprotease</keyword>
<evidence type="ECO:0000256" key="6">
    <source>
        <dbReference type="RuleBase" id="RU003983"/>
    </source>
</evidence>
<keyword evidence="1 6" id="KW-0645">Protease</keyword>
<evidence type="ECO:0000256" key="5">
    <source>
        <dbReference type="ARBA" id="ARBA00023049"/>
    </source>
</evidence>
<dbReference type="InterPro" id="IPR051156">
    <property type="entry name" value="Mito/Outer_Membr_Metalloprot"/>
</dbReference>
<dbReference type="PANTHER" id="PTHR22726:SF1">
    <property type="entry name" value="METALLOENDOPEPTIDASE OMA1, MITOCHONDRIAL"/>
    <property type="match status" value="1"/>
</dbReference>
<evidence type="ECO:0000313" key="9">
    <source>
        <dbReference type="Proteomes" id="UP000298517"/>
    </source>
</evidence>
<evidence type="ECO:0000256" key="4">
    <source>
        <dbReference type="ARBA" id="ARBA00022833"/>
    </source>
</evidence>
<dbReference type="Gene3D" id="3.30.2010.10">
    <property type="entry name" value="Metalloproteases ('zincins'), catalytic domain"/>
    <property type="match status" value="1"/>
</dbReference>